<evidence type="ECO:0000313" key="2">
    <source>
        <dbReference type="Proteomes" id="UP001432180"/>
    </source>
</evidence>
<protein>
    <submittedName>
        <fullName evidence="1">Uncharacterized protein</fullName>
    </submittedName>
</protein>
<keyword evidence="2" id="KW-1185">Reference proteome</keyword>
<sequence length="309" mass="35377">MSGTGGRGDIGLEPFGFLPHRHQPRSFDDAPARLRRRVLGVDYLHLRGKGSGDLYVTRHGWPVLESILPSQWFVGDRLSKIGRQLAGATGAVYRMPVPHRTRPGFALVVKFSRFAQDALVSIDPNEPLGWAERDRIAASEFLSPFQEFGNLERLRARAGVRIPTKAPLAIYSPATRYLGWQLGRIDHRRWWYDRVLAEDQAEQPEDARVVYFWERIYVLIYRWIDGVDAETACQQAYLTISELRALYQKARQELRGFGWDVIDHKARHVIVRPAVEPGRLVRCHGRTLWALVDYELLVPHPAPDSSRPV</sequence>
<reference evidence="1 2" key="1">
    <citation type="journal article" date="2023" name="Microorganisms">
        <title>Thiorhodovibrio frisius and Trv. litoralis spp. nov., Two Novel Members from a Clade of Fastidious Purple Sulfur Bacteria That Exhibit Unique Red-Shifted Light-Harvesting Capabilities.</title>
        <authorList>
            <person name="Methner A."/>
            <person name="Kuzyk S.B."/>
            <person name="Petersen J."/>
            <person name="Bauer S."/>
            <person name="Brinkmann H."/>
            <person name="Sichau K."/>
            <person name="Wanner G."/>
            <person name="Wolf J."/>
            <person name="Neumann-Schaal M."/>
            <person name="Henke P."/>
            <person name="Tank M."/>
            <person name="Sproer C."/>
            <person name="Bunk B."/>
            <person name="Overmann J."/>
        </authorList>
    </citation>
    <scope>NUCLEOTIDE SEQUENCE [LARGE SCALE GENOMIC DNA]</scope>
    <source>
        <strain evidence="1 2">DSM 6702</strain>
    </source>
</reference>
<dbReference type="RefSeq" id="WP_328987475.1">
    <property type="nucleotide sequence ID" value="NZ_CP121472.1"/>
</dbReference>
<dbReference type="Proteomes" id="UP001432180">
    <property type="component" value="Chromosome"/>
</dbReference>
<accession>A0ABZ0S9J2</accession>
<dbReference type="EMBL" id="CP121472">
    <property type="protein sequence ID" value="WPL16949.1"/>
    <property type="molecule type" value="Genomic_DNA"/>
</dbReference>
<proteinExistence type="predicted"/>
<organism evidence="1 2">
    <name type="scientific">Thiorhodovibrio winogradskyi</name>
    <dbReference type="NCBI Taxonomy" id="77007"/>
    <lineage>
        <taxon>Bacteria</taxon>
        <taxon>Pseudomonadati</taxon>
        <taxon>Pseudomonadota</taxon>
        <taxon>Gammaproteobacteria</taxon>
        <taxon>Chromatiales</taxon>
        <taxon>Chromatiaceae</taxon>
        <taxon>Thiorhodovibrio</taxon>
    </lineage>
</organism>
<name>A0ABZ0S9J2_9GAMM</name>
<gene>
    <name evidence="1" type="ORF">Thiowin_01931</name>
</gene>
<evidence type="ECO:0000313" key="1">
    <source>
        <dbReference type="EMBL" id="WPL16949.1"/>
    </source>
</evidence>